<dbReference type="Proteomes" id="UP000800092">
    <property type="component" value="Unassembled WGS sequence"/>
</dbReference>
<evidence type="ECO:0000256" key="9">
    <source>
        <dbReference type="RuleBase" id="RU367076"/>
    </source>
</evidence>
<evidence type="ECO:0000256" key="6">
    <source>
        <dbReference type="ARBA" id="ARBA00023163"/>
    </source>
</evidence>
<dbReference type="InterPro" id="IPR008806">
    <property type="entry name" value="RNA_pol_III_Rpc82_C"/>
</dbReference>
<proteinExistence type="inferred from homology"/>
<keyword evidence="6 9" id="KW-0804">Transcription</keyword>
<accession>A0A6A6GUE4</accession>
<evidence type="ECO:0000313" key="15">
    <source>
        <dbReference type="Proteomes" id="UP000800092"/>
    </source>
</evidence>
<organism evidence="14 15">
    <name type="scientific">Viridothelium virens</name>
    <name type="common">Speckled blister lichen</name>
    <name type="synonym">Trypethelium virens</name>
    <dbReference type="NCBI Taxonomy" id="1048519"/>
    <lineage>
        <taxon>Eukaryota</taxon>
        <taxon>Fungi</taxon>
        <taxon>Dikarya</taxon>
        <taxon>Ascomycota</taxon>
        <taxon>Pezizomycotina</taxon>
        <taxon>Dothideomycetes</taxon>
        <taxon>Dothideomycetes incertae sedis</taxon>
        <taxon>Trypetheliales</taxon>
        <taxon>Trypetheliaceae</taxon>
        <taxon>Viridothelium</taxon>
    </lineage>
</organism>
<keyword evidence="7 9" id="KW-0539">Nucleus</keyword>
<protein>
    <recommendedName>
        <fullName evidence="4 9">DNA-directed RNA polymerase III subunit RPC3</fullName>
        <shortName evidence="9">RNA polymerase III subunit C3</shortName>
    </recommendedName>
</protein>
<evidence type="ECO:0000256" key="8">
    <source>
        <dbReference type="ARBA" id="ARBA00025127"/>
    </source>
</evidence>
<evidence type="ECO:0000256" key="10">
    <source>
        <dbReference type="SAM" id="MobiDB-lite"/>
    </source>
</evidence>
<feature type="non-terminal residue" evidence="14">
    <location>
        <position position="1"/>
    </location>
</feature>
<feature type="region of interest" description="Disordered" evidence="10">
    <location>
        <begin position="236"/>
        <end position="286"/>
    </location>
</feature>
<dbReference type="GO" id="GO:0003697">
    <property type="term" value="F:single-stranded DNA binding"/>
    <property type="evidence" value="ECO:0007669"/>
    <property type="project" value="UniProtKB-UniRule"/>
</dbReference>
<dbReference type="Gene3D" id="1.10.10.10">
    <property type="entry name" value="Winged helix-like DNA-binding domain superfamily/Winged helix DNA-binding domain"/>
    <property type="match status" value="2"/>
</dbReference>
<evidence type="ECO:0000256" key="1">
    <source>
        <dbReference type="ARBA" id="ARBA00004123"/>
    </source>
</evidence>
<evidence type="ECO:0000259" key="12">
    <source>
        <dbReference type="Pfam" id="PF08221"/>
    </source>
</evidence>
<dbReference type="PANTHER" id="PTHR12949">
    <property type="entry name" value="RNA POLYMERASE III DNA DIRECTED -RELATED"/>
    <property type="match status" value="1"/>
</dbReference>
<dbReference type="SUPFAM" id="SSF46785">
    <property type="entry name" value="Winged helix' DNA-binding domain"/>
    <property type="match status" value="1"/>
</dbReference>
<evidence type="ECO:0000256" key="2">
    <source>
        <dbReference type="ARBA" id="ARBA00006835"/>
    </source>
</evidence>
<feature type="domain" description="DNA-directed RNA polymerase III subunit RPC3 winged-helix" evidence="13">
    <location>
        <begin position="490"/>
        <end position="565"/>
    </location>
</feature>
<keyword evidence="15" id="KW-1185">Reference proteome</keyword>
<dbReference type="Pfam" id="PF22536">
    <property type="entry name" value="WHD_POLR3C"/>
    <property type="match status" value="1"/>
</dbReference>
<keyword evidence="5 9" id="KW-0240">DNA-directed RNA polymerase</keyword>
<name>A0A6A6GUE4_VIRVR</name>
<dbReference type="GO" id="GO:0006351">
    <property type="term" value="P:DNA-templated transcription"/>
    <property type="evidence" value="ECO:0007669"/>
    <property type="project" value="InterPro"/>
</dbReference>
<dbReference type="InterPro" id="IPR013197">
    <property type="entry name" value="RNA_pol_III_RPC82-rel_HTH"/>
</dbReference>
<evidence type="ECO:0000256" key="3">
    <source>
        <dbReference type="ARBA" id="ARBA00011206"/>
    </source>
</evidence>
<comment type="function">
    <text evidence="8 9">DNA-dependent RNA polymerase catalyzes the transcription of DNA into RNA using the four ribonucleoside triphosphates as substrates. Specific core component of RNA polymerase III which synthesizes small RNAs, such as 5S rRNA and tRNAs.</text>
</comment>
<dbReference type="Pfam" id="PF08221">
    <property type="entry name" value="HTH_9"/>
    <property type="match status" value="1"/>
</dbReference>
<comment type="similarity">
    <text evidence="2 9">Belongs to the RNA polymerase beta chain family.</text>
</comment>
<dbReference type="EMBL" id="ML991865">
    <property type="protein sequence ID" value="KAF2229384.1"/>
    <property type="molecule type" value="Genomic_DNA"/>
</dbReference>
<dbReference type="InterPro" id="IPR036388">
    <property type="entry name" value="WH-like_DNA-bd_sf"/>
</dbReference>
<evidence type="ECO:0000256" key="7">
    <source>
        <dbReference type="ARBA" id="ARBA00023242"/>
    </source>
</evidence>
<dbReference type="Pfam" id="PF05645">
    <property type="entry name" value="RNA_pol_Rpc82"/>
    <property type="match status" value="1"/>
</dbReference>
<evidence type="ECO:0000259" key="11">
    <source>
        <dbReference type="Pfam" id="PF05645"/>
    </source>
</evidence>
<evidence type="ECO:0000256" key="4">
    <source>
        <dbReference type="ARBA" id="ARBA00016689"/>
    </source>
</evidence>
<dbReference type="InterPro" id="IPR039748">
    <property type="entry name" value="RPC3"/>
</dbReference>
<dbReference type="InterPro" id="IPR055207">
    <property type="entry name" value="POLR3C_WHD"/>
</dbReference>
<evidence type="ECO:0000256" key="5">
    <source>
        <dbReference type="ARBA" id="ARBA00022478"/>
    </source>
</evidence>
<evidence type="ECO:0000313" key="14">
    <source>
        <dbReference type="EMBL" id="KAF2229384.1"/>
    </source>
</evidence>
<dbReference type="InterPro" id="IPR036390">
    <property type="entry name" value="WH_DNA-bd_sf"/>
</dbReference>
<dbReference type="OrthoDB" id="272392at2759"/>
<dbReference type="GO" id="GO:0005666">
    <property type="term" value="C:RNA polymerase III complex"/>
    <property type="evidence" value="ECO:0007669"/>
    <property type="project" value="UniProtKB-UniRule"/>
</dbReference>
<dbReference type="PANTHER" id="PTHR12949:SF0">
    <property type="entry name" value="DNA-DIRECTED RNA POLYMERASE III SUBUNIT RPC3"/>
    <property type="match status" value="1"/>
</dbReference>
<feature type="domain" description="RNA polymerase III subunit RPC82-related helix-turn-helix" evidence="12">
    <location>
        <begin position="4"/>
        <end position="62"/>
    </location>
</feature>
<reference evidence="14" key="1">
    <citation type="journal article" date="2020" name="Stud. Mycol.">
        <title>101 Dothideomycetes genomes: a test case for predicting lifestyles and emergence of pathogens.</title>
        <authorList>
            <person name="Haridas S."/>
            <person name="Albert R."/>
            <person name="Binder M."/>
            <person name="Bloem J."/>
            <person name="Labutti K."/>
            <person name="Salamov A."/>
            <person name="Andreopoulos B."/>
            <person name="Baker S."/>
            <person name="Barry K."/>
            <person name="Bills G."/>
            <person name="Bluhm B."/>
            <person name="Cannon C."/>
            <person name="Castanera R."/>
            <person name="Culley D."/>
            <person name="Daum C."/>
            <person name="Ezra D."/>
            <person name="Gonzalez J."/>
            <person name="Henrissat B."/>
            <person name="Kuo A."/>
            <person name="Liang C."/>
            <person name="Lipzen A."/>
            <person name="Lutzoni F."/>
            <person name="Magnuson J."/>
            <person name="Mondo S."/>
            <person name="Nolan M."/>
            <person name="Ohm R."/>
            <person name="Pangilinan J."/>
            <person name="Park H.-J."/>
            <person name="Ramirez L."/>
            <person name="Alfaro M."/>
            <person name="Sun H."/>
            <person name="Tritt A."/>
            <person name="Yoshinaga Y."/>
            <person name="Zwiers L.-H."/>
            <person name="Turgeon B."/>
            <person name="Goodwin S."/>
            <person name="Spatafora J."/>
            <person name="Crous P."/>
            <person name="Grigoriev I."/>
        </authorList>
    </citation>
    <scope>NUCLEOTIDE SEQUENCE</scope>
    <source>
        <strain evidence="14">Tuck. ex Michener</strain>
    </source>
</reference>
<dbReference type="AlphaFoldDB" id="A0A6A6GUE4"/>
<comment type="subunit">
    <text evidence="3 9">Component of the RNA polymerase III (Pol III) complex consisting of 17 subunits.</text>
</comment>
<comment type="subcellular location">
    <subcellularLocation>
        <location evidence="1 9">Nucleus</location>
    </subcellularLocation>
</comment>
<sequence length="658" mass="74663">NLNELCTTLVDDLYGGLTSQVFSILMRLGRASLPTLRTETRLPLRNLRNALAVLIQQHLCLWCTDEDGYTYYESDWYQAYALVQSGKIVKIVEERCGKTAGILVSNLLEMGHCKVGDLVSAYERLFNKNPSMVNADVHLVNGTAGTNGDRGHRYGNLGDQRDQASGQIQSVAHIHEELKNLLSKEFITLVGSNHFKPDADLHNEAVVEVQSKEFPDGVKGRKATAKYASALIRQKKKLRDGNGGTSSLESTLDSLKRKRSERDSPNKRPNPGGTLTNGKNELNGYVGHLDDDKGPILRVNYEKFNVVFRNEQLSSLCERYLGETTAKVYGTTLRCLENHIPRCYDRFGAAQDADLSEEEGDECDDEEHMTPSVTSYEVEAALDPSVDLKAGLGYVSNAHDIENGSRRQTSPIADLDDDDDIRVPQSHSSRVNGNHVSTVFGGECERLVRQHMGILREDPRHFIHWLSTRGGGEWSVDFNSITKYLIQTQIENTVTARFGREAARVIRVLHSKGKLDEKQVSKFGFFREKHVRTILTRLQEAGFLEVQEVPKDNARQPSRTIFLWFFDQDRCRSMLLNDTYQAMARLLQRAKFERERIKEVLDKAERTDVQGKEDRFLTEHERMALRRWSDVEETLLTQLGRQDDLVILFRDFIPIEAV</sequence>
<gene>
    <name evidence="14" type="ORF">EV356DRAFT_455953</name>
</gene>
<evidence type="ECO:0000259" key="13">
    <source>
        <dbReference type="Pfam" id="PF22536"/>
    </source>
</evidence>
<feature type="domain" description="RNA polymerase III Rpc82 C -terminal" evidence="11">
    <location>
        <begin position="178"/>
        <end position="485"/>
    </location>
</feature>